<comment type="caution">
    <text evidence="4">The sequence shown here is derived from an EMBL/GenBank/DDBJ whole genome shotgun (WGS) entry which is preliminary data.</text>
</comment>
<dbReference type="GO" id="GO:0016539">
    <property type="term" value="P:intein-mediated protein splicing"/>
    <property type="evidence" value="ECO:0007669"/>
    <property type="project" value="InterPro"/>
</dbReference>
<dbReference type="NCBIfam" id="TIGR01443">
    <property type="entry name" value="intein_Cterm"/>
    <property type="match status" value="1"/>
</dbReference>
<evidence type="ECO:0000259" key="3">
    <source>
        <dbReference type="SMART" id="SM00306"/>
    </source>
</evidence>
<dbReference type="InterPro" id="IPR036844">
    <property type="entry name" value="Hint_dom_sf"/>
</dbReference>
<proteinExistence type="predicted"/>
<dbReference type="GO" id="GO:0004519">
    <property type="term" value="F:endonuclease activity"/>
    <property type="evidence" value="ECO:0007669"/>
    <property type="project" value="InterPro"/>
</dbReference>
<keyword evidence="1" id="KW-0068">Autocatalytic cleavage</keyword>
<dbReference type="InterPro" id="IPR003587">
    <property type="entry name" value="Hint_dom_N"/>
</dbReference>
<dbReference type="Gene3D" id="2.170.16.10">
    <property type="entry name" value="Hedgehog/Intein (Hint) domain"/>
    <property type="match status" value="1"/>
</dbReference>
<protein>
    <recommendedName>
        <fullName evidence="3">Hint domain-containing protein</fullName>
    </recommendedName>
</protein>
<dbReference type="InterPro" id="IPR027434">
    <property type="entry name" value="Homing_endonucl"/>
</dbReference>
<dbReference type="InterPro" id="IPR030934">
    <property type="entry name" value="Intein_C"/>
</dbReference>
<dbReference type="Gene3D" id="3.10.28.10">
    <property type="entry name" value="Homing endonucleases"/>
    <property type="match status" value="1"/>
</dbReference>
<reference evidence="4" key="1">
    <citation type="journal article" date="2015" name="Nature">
        <title>Complex archaea that bridge the gap between prokaryotes and eukaryotes.</title>
        <authorList>
            <person name="Spang A."/>
            <person name="Saw J.H."/>
            <person name="Jorgensen S.L."/>
            <person name="Zaremba-Niedzwiedzka K."/>
            <person name="Martijn J."/>
            <person name="Lind A.E."/>
            <person name="van Eijk R."/>
            <person name="Schleper C."/>
            <person name="Guy L."/>
            <person name="Ettema T.J."/>
        </authorList>
    </citation>
    <scope>NUCLEOTIDE SEQUENCE</scope>
</reference>
<evidence type="ECO:0000256" key="2">
    <source>
        <dbReference type="ARBA" id="ARBA00023000"/>
    </source>
</evidence>
<organism evidence="4">
    <name type="scientific">marine sediment metagenome</name>
    <dbReference type="NCBI Taxonomy" id="412755"/>
    <lineage>
        <taxon>unclassified sequences</taxon>
        <taxon>metagenomes</taxon>
        <taxon>ecological metagenomes</taxon>
    </lineage>
</organism>
<evidence type="ECO:0000256" key="1">
    <source>
        <dbReference type="ARBA" id="ARBA00022813"/>
    </source>
</evidence>
<dbReference type="SUPFAM" id="SSF51294">
    <property type="entry name" value="Hedgehog/intein (Hint) domain"/>
    <property type="match status" value="1"/>
</dbReference>
<sequence>MEKDIKNTYKNFWKGLEEEHKQHSSKFRVEPVSPRIFFKDYLKTILFPRQQRAVDAAYSADYKDISDTKNEFLLGWGKRSGKDLTIANLMCYMAYFLLCLNDPQDYLGIKSGEPIDIVNVAFDREQAESVFFEKFTRKIKNARDPVTGNNIFEDLGMNIDRAILKNRVEFPKNIRAWSLNCLPSIAKVLTKNHGYMRIGDIVNKKIKDDVKSYNTETEKIEWKPITNWFRKEDSNVNWYKINFDFKSSCHPGKSIICTHDHRVYIVGKGLTEAQHIKIGDSVINYRPSPNSIQQQVMYGNLLGDGSISKSCLTMSHSDKQLDYLQHKYNILKSLCKSGIKPITSVSRLGVFKGNYFQTKALYELRTMPTQGAKRFKHYLPKLTALGLGVWYMDDGSKTCNDYATIALPIIPDEVRDFIIAELHNKGYIVKIHRYKNNATILSFNADSSRKLYKDIAPYIPKSMQYKLPKINRGKNTFRWGRQEPTYTEVKITSITKNYHNGKLDKYGWYKASLSQNVKYCIEVKDNHNFFAHGVLVENSREYKAEGKNTVLAVFDEIGSFQFDKAVSIRKHIRTTARTTALKYYKLFFISYLTSGNDYMAHLLDKAETENTPNVYVDRAATWDIRTAKNCPKELLKYVVNKEDYTDDYDDDPEGSMLMYECKVPKFFSNNLIKKREKILECINMDRPEPFMDKENIWTLNIMDEVMEPWFNPFTTWEIWNLEQKYVDNPTEELERKIKILKERHSTGEYFIHIDLSRGVRDGAGLALGHSYRILDRTKAYIDLMIQIRADKSGEGISKEIDMEKILQYIIWLKRIKKFPITKLTTDSWNSALFMDICRKNHIDSELLSLESSTAPYETFKDFIYRMDVDLYAYAPFIREASELVVTTKGKTKIDHPRKSPWRLKEEGINRGSKDVTDCVAGILYTIMKDSDGEGLAYHSK</sequence>
<dbReference type="SUPFAM" id="SSF55608">
    <property type="entry name" value="Homing endonucleases"/>
    <property type="match status" value="1"/>
</dbReference>
<accession>A0A0F9U631</accession>
<dbReference type="InterPro" id="IPR006141">
    <property type="entry name" value="Intein_N"/>
</dbReference>
<dbReference type="SMART" id="SM00306">
    <property type="entry name" value="HintN"/>
    <property type="match status" value="1"/>
</dbReference>
<name>A0A0F9U631_9ZZZZ</name>
<dbReference type="NCBIfam" id="TIGR01445">
    <property type="entry name" value="intein_Nterm"/>
    <property type="match status" value="1"/>
</dbReference>
<dbReference type="PROSITE" id="PS50817">
    <property type="entry name" value="INTEIN_N_TER"/>
    <property type="match status" value="1"/>
</dbReference>
<dbReference type="Pfam" id="PF03161">
    <property type="entry name" value="LAGLIDADG_2"/>
    <property type="match status" value="1"/>
</dbReference>
<dbReference type="CDD" id="cd00081">
    <property type="entry name" value="Hint"/>
    <property type="match status" value="1"/>
</dbReference>
<dbReference type="AlphaFoldDB" id="A0A0F9U631"/>
<feature type="domain" description="Hint" evidence="3">
    <location>
        <begin position="179"/>
        <end position="286"/>
    </location>
</feature>
<dbReference type="InterPro" id="IPR004860">
    <property type="entry name" value="LAGLIDADG_dom"/>
</dbReference>
<gene>
    <name evidence="4" type="ORF">LCGC14_0305810</name>
</gene>
<keyword evidence="2" id="KW-0651">Protein splicing</keyword>
<evidence type="ECO:0000313" key="4">
    <source>
        <dbReference type="EMBL" id="KKN82757.1"/>
    </source>
</evidence>
<dbReference type="EMBL" id="LAZR01000195">
    <property type="protein sequence ID" value="KKN82757.1"/>
    <property type="molecule type" value="Genomic_DNA"/>
</dbReference>